<dbReference type="AlphaFoldDB" id="A0AAW2B4W1"/>
<comment type="caution">
    <text evidence="2">The sequence shown here is derived from an EMBL/GenBank/DDBJ whole genome shotgun (WGS) entry which is preliminary data.</text>
</comment>
<proteinExistence type="predicted"/>
<evidence type="ECO:0000256" key="1">
    <source>
        <dbReference type="SAM" id="MobiDB-lite"/>
    </source>
</evidence>
<keyword evidence="3" id="KW-1185">Reference proteome</keyword>
<accession>A0AAW2B4W1</accession>
<evidence type="ECO:0000313" key="2">
    <source>
        <dbReference type="EMBL" id="KAK9980991.1"/>
    </source>
</evidence>
<sequence>AAGGPSKKVRRAPSNQEAMSALSSIDVSPTPAVHASPATAVSNPPSLFLAQGAWLLR</sequence>
<feature type="non-terminal residue" evidence="2">
    <location>
        <position position="1"/>
    </location>
</feature>
<reference evidence="2 3" key="1">
    <citation type="submission" date="2024-05" db="EMBL/GenBank/DDBJ databases">
        <title>A high-quality chromosomal-level genome assembly of Topmouth culter (Culter alburnus).</title>
        <authorList>
            <person name="Zhao H."/>
        </authorList>
    </citation>
    <scope>NUCLEOTIDE SEQUENCE [LARGE SCALE GENOMIC DNA]</scope>
    <source>
        <strain evidence="2">CATC2023</strain>
        <tissue evidence="2">Muscle</tissue>
    </source>
</reference>
<feature type="region of interest" description="Disordered" evidence="1">
    <location>
        <begin position="1"/>
        <end position="21"/>
    </location>
</feature>
<evidence type="ECO:0000313" key="3">
    <source>
        <dbReference type="Proteomes" id="UP001479290"/>
    </source>
</evidence>
<protein>
    <submittedName>
        <fullName evidence="2">Uncharacterized protein</fullName>
    </submittedName>
</protein>
<name>A0AAW2B4W1_CULAL</name>
<organism evidence="2 3">
    <name type="scientific">Culter alburnus</name>
    <name type="common">Topmouth culter</name>
    <dbReference type="NCBI Taxonomy" id="194366"/>
    <lineage>
        <taxon>Eukaryota</taxon>
        <taxon>Metazoa</taxon>
        <taxon>Chordata</taxon>
        <taxon>Craniata</taxon>
        <taxon>Vertebrata</taxon>
        <taxon>Euteleostomi</taxon>
        <taxon>Actinopterygii</taxon>
        <taxon>Neopterygii</taxon>
        <taxon>Teleostei</taxon>
        <taxon>Ostariophysi</taxon>
        <taxon>Cypriniformes</taxon>
        <taxon>Xenocyprididae</taxon>
        <taxon>Xenocypridinae</taxon>
        <taxon>Culter</taxon>
    </lineage>
</organism>
<gene>
    <name evidence="2" type="ORF">ABG768_000565</name>
</gene>
<dbReference type="Proteomes" id="UP001479290">
    <property type="component" value="Unassembled WGS sequence"/>
</dbReference>
<dbReference type="EMBL" id="JAWDJR010000001">
    <property type="protein sequence ID" value="KAK9980991.1"/>
    <property type="molecule type" value="Genomic_DNA"/>
</dbReference>